<comment type="caution">
    <text evidence="5">The sequence shown here is derived from an EMBL/GenBank/DDBJ whole genome shotgun (WGS) entry which is preliminary data.</text>
</comment>
<evidence type="ECO:0000313" key="6">
    <source>
        <dbReference type="Proteomes" id="UP001147700"/>
    </source>
</evidence>
<keyword evidence="3" id="KW-0804">Transcription</keyword>
<dbReference type="InterPro" id="IPR036388">
    <property type="entry name" value="WH-like_DNA-bd_sf"/>
</dbReference>
<dbReference type="PANTHER" id="PTHR34580">
    <property type="match status" value="1"/>
</dbReference>
<evidence type="ECO:0000256" key="2">
    <source>
        <dbReference type="ARBA" id="ARBA00023125"/>
    </source>
</evidence>
<dbReference type="InterPro" id="IPR013196">
    <property type="entry name" value="HTH_11"/>
</dbReference>
<dbReference type="InterPro" id="IPR001034">
    <property type="entry name" value="DeoR_HTH"/>
</dbReference>
<reference evidence="5" key="1">
    <citation type="submission" date="2022-10" db="EMBL/GenBank/DDBJ databases">
        <title>The WGS of Solirubrobacter sp. CPCC 204708.</title>
        <authorList>
            <person name="Jiang Z."/>
        </authorList>
    </citation>
    <scope>NUCLEOTIDE SEQUENCE</scope>
    <source>
        <strain evidence="5">CPCC 204708</strain>
    </source>
</reference>
<name>A0ABT4RKR5_9ACTN</name>
<evidence type="ECO:0000313" key="5">
    <source>
        <dbReference type="EMBL" id="MDA0139154.1"/>
    </source>
</evidence>
<protein>
    <submittedName>
        <fullName evidence="5">YafY family transcriptional regulator</fullName>
    </submittedName>
</protein>
<dbReference type="InterPro" id="IPR036390">
    <property type="entry name" value="WH_DNA-bd_sf"/>
</dbReference>
<sequence>MSETTSSRLLTLLSLLQGRRDWPGTELAERLEVSARTIRRDVERLRTLGYPVESMTGPAGGYQLRAGAAMPPLLLDDDEAIAIAVALRTAAGSSVMGVEETAVRALVKLEQVLPAHLRRRVQALGRATQTLQVYGGGPTVDPQCLTALAAAVRDHERVRFNYTARDKADSKREAEPHSLVNAGRRWYLVAWDCGRTDWRTFRVDRIEQVQPAGARFVPRTLPTPDAASYVQQSLKSYRARYEARVVIHAPVETLSGRYWLGNATAVDEHTSEVRTSDDNLDWLAMRIAMISEPYEVDGPPELLERLRAIAEGIARATP</sequence>
<dbReference type="InterPro" id="IPR028349">
    <property type="entry name" value="PafC-like"/>
</dbReference>
<evidence type="ECO:0000256" key="1">
    <source>
        <dbReference type="ARBA" id="ARBA00023015"/>
    </source>
</evidence>
<organism evidence="5 6">
    <name type="scientific">Solirubrobacter deserti</name>
    <dbReference type="NCBI Taxonomy" id="2282478"/>
    <lineage>
        <taxon>Bacteria</taxon>
        <taxon>Bacillati</taxon>
        <taxon>Actinomycetota</taxon>
        <taxon>Thermoleophilia</taxon>
        <taxon>Solirubrobacterales</taxon>
        <taxon>Solirubrobacteraceae</taxon>
        <taxon>Solirubrobacter</taxon>
    </lineage>
</organism>
<dbReference type="InterPro" id="IPR051534">
    <property type="entry name" value="CBASS_pafABC_assoc_protein"/>
</dbReference>
<dbReference type="PIRSF" id="PIRSF016838">
    <property type="entry name" value="PafC"/>
    <property type="match status" value="1"/>
</dbReference>
<dbReference type="PROSITE" id="PS00894">
    <property type="entry name" value="HTH_DEOR_1"/>
    <property type="match status" value="1"/>
</dbReference>
<keyword evidence="2" id="KW-0238">DNA-binding</keyword>
<dbReference type="PROSITE" id="PS52050">
    <property type="entry name" value="WYL"/>
    <property type="match status" value="1"/>
</dbReference>
<dbReference type="SUPFAM" id="SSF46785">
    <property type="entry name" value="Winged helix' DNA-binding domain"/>
    <property type="match status" value="1"/>
</dbReference>
<dbReference type="Pfam" id="PF13280">
    <property type="entry name" value="WYL"/>
    <property type="match status" value="1"/>
</dbReference>
<dbReference type="InterPro" id="IPR026881">
    <property type="entry name" value="WYL_dom"/>
</dbReference>
<dbReference type="PROSITE" id="PS51000">
    <property type="entry name" value="HTH_DEOR_2"/>
    <property type="match status" value="1"/>
</dbReference>
<dbReference type="Pfam" id="PF08279">
    <property type="entry name" value="HTH_11"/>
    <property type="match status" value="1"/>
</dbReference>
<keyword evidence="1" id="KW-0805">Transcription regulation</keyword>
<dbReference type="InterPro" id="IPR018356">
    <property type="entry name" value="Tscrpt_reg_HTH_DeoR_CS"/>
</dbReference>
<dbReference type="EMBL" id="JAPCID010000022">
    <property type="protein sequence ID" value="MDA0139154.1"/>
    <property type="molecule type" value="Genomic_DNA"/>
</dbReference>
<proteinExistence type="predicted"/>
<evidence type="ECO:0000259" key="4">
    <source>
        <dbReference type="PROSITE" id="PS51000"/>
    </source>
</evidence>
<dbReference type="RefSeq" id="WP_202956682.1">
    <property type="nucleotide sequence ID" value="NZ_JAPCID010000022.1"/>
</dbReference>
<evidence type="ECO:0000256" key="3">
    <source>
        <dbReference type="ARBA" id="ARBA00023163"/>
    </source>
</evidence>
<keyword evidence="6" id="KW-1185">Reference proteome</keyword>
<dbReference type="Proteomes" id="UP001147700">
    <property type="component" value="Unassembled WGS sequence"/>
</dbReference>
<accession>A0ABT4RKR5</accession>
<gene>
    <name evidence="5" type="ORF">OJ962_16755</name>
</gene>
<dbReference type="Gene3D" id="1.10.10.10">
    <property type="entry name" value="Winged helix-like DNA-binding domain superfamily/Winged helix DNA-binding domain"/>
    <property type="match status" value="1"/>
</dbReference>
<feature type="domain" description="HTH deoR-type" evidence="4">
    <location>
        <begin position="5"/>
        <end position="60"/>
    </location>
</feature>
<dbReference type="PANTHER" id="PTHR34580:SF3">
    <property type="entry name" value="PROTEIN PAFB"/>
    <property type="match status" value="1"/>
</dbReference>